<dbReference type="Proteomes" id="UP000025227">
    <property type="component" value="Unplaced"/>
</dbReference>
<evidence type="ECO:0000313" key="2">
    <source>
        <dbReference type="WBParaSite" id="HCON_00168170-00001"/>
    </source>
</evidence>
<dbReference type="AlphaFoldDB" id="A0A7I4Z349"/>
<reference evidence="2" key="1">
    <citation type="submission" date="2020-12" db="UniProtKB">
        <authorList>
            <consortium name="WormBaseParasite"/>
        </authorList>
    </citation>
    <scope>IDENTIFICATION</scope>
    <source>
        <strain evidence="2">MHco3</strain>
    </source>
</reference>
<keyword evidence="1" id="KW-1185">Reference proteome</keyword>
<organism evidence="1 2">
    <name type="scientific">Haemonchus contortus</name>
    <name type="common">Barber pole worm</name>
    <dbReference type="NCBI Taxonomy" id="6289"/>
    <lineage>
        <taxon>Eukaryota</taxon>
        <taxon>Metazoa</taxon>
        <taxon>Ecdysozoa</taxon>
        <taxon>Nematoda</taxon>
        <taxon>Chromadorea</taxon>
        <taxon>Rhabditida</taxon>
        <taxon>Rhabditina</taxon>
        <taxon>Rhabditomorpha</taxon>
        <taxon>Strongyloidea</taxon>
        <taxon>Trichostrongylidae</taxon>
        <taxon>Haemonchus</taxon>
    </lineage>
</organism>
<sequence length="119" mass="12774">MVEQLLSEATAEGLISPGELEAAVVALDRGNVSRNQVFNRPNNRNGIVQKDARIADLRAINVTVVHFGTLQQLASHCDVTDLSIRKGATTAEDVVTVLFTALHHLSPTGAKKTGRLHPV</sequence>
<proteinExistence type="predicted"/>
<protein>
    <submittedName>
        <fullName evidence="2">DUF4158 domain-containing protein</fullName>
    </submittedName>
</protein>
<name>A0A7I4Z349_HAECO</name>
<dbReference type="WBParaSite" id="HCON_00168170-00001">
    <property type="protein sequence ID" value="HCON_00168170-00001"/>
    <property type="gene ID" value="HCON_00168170"/>
</dbReference>
<accession>A0A7I4Z349</accession>
<evidence type="ECO:0000313" key="1">
    <source>
        <dbReference type="Proteomes" id="UP000025227"/>
    </source>
</evidence>